<evidence type="ECO:0000313" key="11">
    <source>
        <dbReference type="Proteomes" id="UP000265926"/>
    </source>
</evidence>
<dbReference type="NCBIfam" id="TIGR00657">
    <property type="entry name" value="asp_kinases"/>
    <property type="match status" value="1"/>
</dbReference>
<keyword evidence="3 7" id="KW-0808">Transferase</keyword>
<comment type="caution">
    <text evidence="10">The sequence shown here is derived from an EMBL/GenBank/DDBJ whole genome shotgun (WGS) entry which is preliminary data.</text>
</comment>
<dbReference type="UniPathway" id="UPA00051">
    <property type="reaction ID" value="UER00462"/>
</dbReference>
<dbReference type="OrthoDB" id="9799110at2"/>
<evidence type="ECO:0000256" key="1">
    <source>
        <dbReference type="ARBA" id="ARBA00004766"/>
    </source>
</evidence>
<dbReference type="GO" id="GO:0009089">
    <property type="term" value="P:lysine biosynthetic process via diaminopimelate"/>
    <property type="evidence" value="ECO:0007669"/>
    <property type="project" value="UniProtKB-UniPathway"/>
</dbReference>
<dbReference type="Gene3D" id="3.40.1160.10">
    <property type="entry name" value="Acetylglutamate kinase-like"/>
    <property type="match status" value="1"/>
</dbReference>
<evidence type="ECO:0000256" key="8">
    <source>
        <dbReference type="RuleBase" id="RU004249"/>
    </source>
</evidence>
<evidence type="ECO:0000256" key="2">
    <source>
        <dbReference type="ARBA" id="ARBA00010122"/>
    </source>
</evidence>
<gene>
    <name evidence="10" type="ORF">D1614_05535</name>
</gene>
<keyword evidence="4" id="KW-0547">Nucleotide-binding</keyword>
<dbReference type="InterPro" id="IPR042199">
    <property type="entry name" value="AsparK_Bifunc_asparK/hSer_DH"/>
</dbReference>
<comment type="pathway">
    <text evidence="1 8">Amino-acid biosynthesis; L-lysine biosynthesis via DAP pathway; (S)-tetrahydrodipicolinate from L-aspartate: step 1/4.</text>
</comment>
<dbReference type="PANTHER" id="PTHR21499:SF59">
    <property type="entry name" value="ASPARTOKINASE"/>
    <property type="match status" value="1"/>
</dbReference>
<dbReference type="Proteomes" id="UP000265926">
    <property type="component" value="Unassembled WGS sequence"/>
</dbReference>
<dbReference type="SUPFAM" id="SSF53633">
    <property type="entry name" value="Carbamate kinase-like"/>
    <property type="match status" value="1"/>
</dbReference>
<dbReference type="InterPro" id="IPR036393">
    <property type="entry name" value="AceGlu_kinase-like_sf"/>
</dbReference>
<evidence type="ECO:0000256" key="7">
    <source>
        <dbReference type="RuleBase" id="RU003448"/>
    </source>
</evidence>
<dbReference type="PANTHER" id="PTHR21499">
    <property type="entry name" value="ASPARTATE KINASE"/>
    <property type="match status" value="1"/>
</dbReference>
<dbReference type="Pfam" id="PF00696">
    <property type="entry name" value="AA_kinase"/>
    <property type="match status" value="1"/>
</dbReference>
<comment type="similarity">
    <text evidence="2 7">Belongs to the aspartokinase family.</text>
</comment>
<dbReference type="GO" id="GO:0009088">
    <property type="term" value="P:threonine biosynthetic process"/>
    <property type="evidence" value="ECO:0007669"/>
    <property type="project" value="UniProtKB-UniPathway"/>
</dbReference>
<proteinExistence type="inferred from homology"/>
<comment type="pathway">
    <text evidence="8">Amino-acid biosynthesis; L-methionine biosynthesis via de novo pathway; L-homoserine from L-aspartate: step 1/3.</text>
</comment>
<organism evidence="10 11">
    <name type="scientific">Maribellus luteus</name>
    <dbReference type="NCBI Taxonomy" id="2305463"/>
    <lineage>
        <taxon>Bacteria</taxon>
        <taxon>Pseudomonadati</taxon>
        <taxon>Bacteroidota</taxon>
        <taxon>Bacteroidia</taxon>
        <taxon>Marinilabiliales</taxon>
        <taxon>Prolixibacteraceae</taxon>
        <taxon>Maribellus</taxon>
    </lineage>
</organism>
<evidence type="ECO:0000313" key="10">
    <source>
        <dbReference type="EMBL" id="RIJ50206.1"/>
    </source>
</evidence>
<keyword evidence="8" id="KW-0028">Amino-acid biosynthesis</keyword>
<sequence>MKVFKFGGASVKSAGAVRNVCGIIQREPEQLAVVISAMGNSTNLLETLVRAYYDQSERKWEIAKQFRDYHMEVIEGLFGEKGMPQGVYELFTELEHKLKTRPAYDYNFEYDQIICYGELISTRIVSDYMNAAGQPNKWMDVRSSLKTNDTYRDAKVDWEWTDELVKEDFNFSDTQVYITQGFMGSTSTNMTTTLGREGSDFTAAILGSVLEAESVSIWKDVPGIMSADPKKMKDSVFISELSYKEAVEMTHSGAKVIHPKTMQPLHNKGIPLLVRSFVSPDDPGTVIHKIDHRIELPPIFILKENQVLITLSAKDFSIISINDIDRVVNFLIGKLIKVTLMQQSAIDLNIVADATDEDLEEVFGELSEHYKIRYNTGLTLVTIRHYTEDVLDWMVKEKDIYLEQHSRLTARMLIKE</sequence>
<dbReference type="UniPathway" id="UPA00050">
    <property type="reaction ID" value="UER00461"/>
</dbReference>
<reference evidence="10 11" key="1">
    <citation type="submission" date="2018-08" db="EMBL/GenBank/DDBJ databases">
        <title>Pallidiluteibacterium maritimus gen. nov., sp. nov., isolated from coastal sediment.</title>
        <authorList>
            <person name="Zhou L.Y."/>
        </authorList>
    </citation>
    <scope>NUCLEOTIDE SEQUENCE [LARGE SCALE GENOMIC DNA]</scope>
    <source>
        <strain evidence="10 11">XSD2</strain>
    </source>
</reference>
<comment type="catalytic activity">
    <reaction evidence="7">
        <text>L-aspartate + ATP = 4-phospho-L-aspartate + ADP</text>
        <dbReference type="Rhea" id="RHEA:23776"/>
        <dbReference type="ChEBI" id="CHEBI:29991"/>
        <dbReference type="ChEBI" id="CHEBI:30616"/>
        <dbReference type="ChEBI" id="CHEBI:57535"/>
        <dbReference type="ChEBI" id="CHEBI:456216"/>
        <dbReference type="EC" id="2.7.2.4"/>
    </reaction>
</comment>
<keyword evidence="5 7" id="KW-0418">Kinase</keyword>
<dbReference type="Gene3D" id="1.20.120.1320">
    <property type="entry name" value="Aspartokinase, catalytic domain"/>
    <property type="match status" value="1"/>
</dbReference>
<dbReference type="EC" id="2.7.2.4" evidence="7"/>
<accession>A0A399T1N6</accession>
<dbReference type="GO" id="GO:0009090">
    <property type="term" value="P:homoserine biosynthetic process"/>
    <property type="evidence" value="ECO:0007669"/>
    <property type="project" value="TreeGrafter"/>
</dbReference>
<dbReference type="GO" id="GO:0005829">
    <property type="term" value="C:cytosol"/>
    <property type="evidence" value="ECO:0007669"/>
    <property type="project" value="TreeGrafter"/>
</dbReference>
<evidence type="ECO:0000256" key="3">
    <source>
        <dbReference type="ARBA" id="ARBA00022679"/>
    </source>
</evidence>
<dbReference type="AlphaFoldDB" id="A0A399T1N6"/>
<comment type="pathway">
    <text evidence="8">Amino-acid biosynthesis; L-threonine biosynthesis; L-threonine from L-aspartate: step 1/5.</text>
</comment>
<keyword evidence="11" id="KW-1185">Reference proteome</keyword>
<feature type="domain" description="Aspartate/glutamate/uridylate kinase" evidence="9">
    <location>
        <begin position="2"/>
        <end position="276"/>
    </location>
</feature>
<protein>
    <recommendedName>
        <fullName evidence="7">Aspartokinase</fullName>
        <ecNumber evidence="7">2.7.2.4</ecNumber>
    </recommendedName>
</protein>
<dbReference type="GO" id="GO:0004072">
    <property type="term" value="F:aspartate kinase activity"/>
    <property type="evidence" value="ECO:0007669"/>
    <property type="project" value="UniProtKB-EC"/>
</dbReference>
<dbReference type="InterPro" id="IPR001341">
    <property type="entry name" value="Asp_kinase"/>
</dbReference>
<evidence type="ECO:0000256" key="4">
    <source>
        <dbReference type="ARBA" id="ARBA00022741"/>
    </source>
</evidence>
<name>A0A399T1N6_9BACT</name>
<keyword evidence="6" id="KW-0067">ATP-binding</keyword>
<dbReference type="RefSeq" id="WP_119436892.1">
    <property type="nucleotide sequence ID" value="NZ_QWGR01000002.1"/>
</dbReference>
<evidence type="ECO:0000256" key="5">
    <source>
        <dbReference type="ARBA" id="ARBA00022777"/>
    </source>
</evidence>
<evidence type="ECO:0000259" key="9">
    <source>
        <dbReference type="Pfam" id="PF00696"/>
    </source>
</evidence>
<dbReference type="UniPathway" id="UPA00034">
    <property type="reaction ID" value="UER00015"/>
</dbReference>
<dbReference type="GO" id="GO:0005524">
    <property type="term" value="F:ATP binding"/>
    <property type="evidence" value="ECO:0007669"/>
    <property type="project" value="UniProtKB-KW"/>
</dbReference>
<dbReference type="EMBL" id="QWGR01000002">
    <property type="protein sequence ID" value="RIJ50206.1"/>
    <property type="molecule type" value="Genomic_DNA"/>
</dbReference>
<dbReference type="InterPro" id="IPR001048">
    <property type="entry name" value="Asp/Glu/Uridylate_kinase"/>
</dbReference>
<evidence type="ECO:0000256" key="6">
    <source>
        <dbReference type="ARBA" id="ARBA00022840"/>
    </source>
</evidence>